<protein>
    <submittedName>
        <fullName evidence="2">Uncharacterized protein</fullName>
    </submittedName>
</protein>
<feature type="region of interest" description="Disordered" evidence="1">
    <location>
        <begin position="829"/>
        <end position="879"/>
    </location>
</feature>
<dbReference type="RefSeq" id="XP_025575276.1">
    <property type="nucleotide sequence ID" value="XM_025715777.1"/>
</dbReference>
<dbReference type="GeneID" id="37220642"/>
<dbReference type="Proteomes" id="UP000249402">
    <property type="component" value="Unassembled WGS sequence"/>
</dbReference>
<proteinExistence type="predicted"/>
<feature type="compositionally biased region" description="Basic and acidic residues" evidence="1">
    <location>
        <begin position="602"/>
        <end position="612"/>
    </location>
</feature>
<feature type="region of interest" description="Disordered" evidence="1">
    <location>
        <begin position="114"/>
        <end position="163"/>
    </location>
</feature>
<feature type="region of interest" description="Disordered" evidence="1">
    <location>
        <begin position="39"/>
        <end position="62"/>
    </location>
</feature>
<evidence type="ECO:0000256" key="1">
    <source>
        <dbReference type="SAM" id="MobiDB-lite"/>
    </source>
</evidence>
<organism evidence="2 3">
    <name type="scientific">Aspergillus ibericus CBS 121593</name>
    <dbReference type="NCBI Taxonomy" id="1448316"/>
    <lineage>
        <taxon>Eukaryota</taxon>
        <taxon>Fungi</taxon>
        <taxon>Dikarya</taxon>
        <taxon>Ascomycota</taxon>
        <taxon>Pezizomycotina</taxon>
        <taxon>Eurotiomycetes</taxon>
        <taxon>Eurotiomycetidae</taxon>
        <taxon>Eurotiales</taxon>
        <taxon>Aspergillaceae</taxon>
        <taxon>Aspergillus</taxon>
        <taxon>Aspergillus subgen. Circumdati</taxon>
    </lineage>
</organism>
<keyword evidence="3" id="KW-1185">Reference proteome</keyword>
<feature type="compositionally biased region" description="Polar residues" evidence="1">
    <location>
        <begin position="39"/>
        <end position="59"/>
    </location>
</feature>
<gene>
    <name evidence="2" type="ORF">BO80DRAFT_356086</name>
</gene>
<reference evidence="2 3" key="1">
    <citation type="submission" date="2018-02" db="EMBL/GenBank/DDBJ databases">
        <title>The genomes of Aspergillus section Nigri reveals drivers in fungal speciation.</title>
        <authorList>
            <consortium name="DOE Joint Genome Institute"/>
            <person name="Vesth T.C."/>
            <person name="Nybo J."/>
            <person name="Theobald S."/>
            <person name="Brandl J."/>
            <person name="Frisvad J.C."/>
            <person name="Nielsen K.F."/>
            <person name="Lyhne E.K."/>
            <person name="Kogle M.E."/>
            <person name="Kuo A."/>
            <person name="Riley R."/>
            <person name="Clum A."/>
            <person name="Nolan M."/>
            <person name="Lipzen A."/>
            <person name="Salamov A."/>
            <person name="Henrissat B."/>
            <person name="Wiebenga A."/>
            <person name="De vries R.P."/>
            <person name="Grigoriev I.V."/>
            <person name="Mortensen U.H."/>
            <person name="Andersen M.R."/>
            <person name="Baker S.E."/>
        </authorList>
    </citation>
    <scope>NUCLEOTIDE SEQUENCE [LARGE SCALE GENOMIC DNA]</scope>
    <source>
        <strain evidence="2 3">CBS 121593</strain>
    </source>
</reference>
<feature type="region of interest" description="Disordered" evidence="1">
    <location>
        <begin position="600"/>
        <end position="624"/>
    </location>
</feature>
<evidence type="ECO:0000313" key="2">
    <source>
        <dbReference type="EMBL" id="RAL00949.1"/>
    </source>
</evidence>
<dbReference type="EMBL" id="KZ824438">
    <property type="protein sequence ID" value="RAL00949.1"/>
    <property type="molecule type" value="Genomic_DNA"/>
</dbReference>
<dbReference type="AlphaFoldDB" id="A0A395H0S3"/>
<dbReference type="STRING" id="1448316.A0A395H0S3"/>
<name>A0A395H0S3_9EURO</name>
<evidence type="ECO:0000313" key="3">
    <source>
        <dbReference type="Proteomes" id="UP000249402"/>
    </source>
</evidence>
<feature type="region of interest" description="Disordered" evidence="1">
    <location>
        <begin position="537"/>
        <end position="560"/>
    </location>
</feature>
<sequence>MLKYDIPTLLSLSQNARVDLTKFSDQALGNNLLRQRKASTSVLSEQPVNRSRNASNLSRQSERTLSILEPTLLHPCRQPSDPPQGIRAHADAGFARFLKEHTSPKHQRVTAGGRIVPMEPPQSPTPKTKQPVHSINVKTGDEKVSNASSRNDNRSKLENRQLLPNDTTVSVDISKAASQLGGTHTNILAMTSQAAGTIDQQFSGCGQTPDLLSAAATAGLFAPPSFPWSMDAQQVPQVGLQAPDVNLSAASDHALYGLGADPLAWLPTMYQALSTRGPMASSMPAVQPYPLVTSSSDFSAGSNTSSGGTASVFSQLPPGFDSLYPSLGLQWNQYTGGQLSVLNQSMMPNTLQTPSYQKSLEDAAKEHQSLTGQLSRLDRYMAMHSWDLDPSSKKLLVEQRMCLVRELDAVRIYREHLEWASGRLNSSISAKQNVTNAAPVYATSSLLGSQTLMSPGLCAPSSSCAIPALPMLPIANALQHPLSLNEPVNSAIPFHAVPDTHLYSNNTCPTDVRASRNSFRETDFSYTTRIEPMRSDKQAQTYGEVKSRDPGGTGWKTPTKIAPSDVRKVYHHIEDATRRGESLDGLQLLKELSDATSRLVKQRRDELQESRRSLPTVPGKQSHKVHAGNETYAVKGLSDGHETYAPLERHSRKAWKSGNELRRPVTHGKKAPFVSEADDEDDGVSIASYLSTTDSWATMHEKDRHLDRKLLESKGKRVYREVLTESRPRGPFEHSAVAAEALRLTIQRVEGQNRSIVGEHATYKPRSPAPLVNPTDPARQASMEDMRQPYPQLLTQYFNKDRGLAFQKTAALAVSQNVNAHGFLPPFEGLGNAPNKHRAAPMDISESGRYLLSGKASSSNQHDGPRPKEKNALFLAKQV</sequence>
<accession>A0A395H0S3</accession>
<dbReference type="VEuPathDB" id="FungiDB:BO80DRAFT_356086"/>
<dbReference type="OrthoDB" id="5401902at2759"/>